<keyword evidence="6" id="KW-0547">Nucleotide-binding</keyword>
<comment type="similarity">
    <text evidence="2 6">Belongs to the serine/threonine dehydratase family.</text>
</comment>
<comment type="function">
    <text evidence="6">TdcB also dehydrates serine to yield pyruvate via analogous enamine/imine intermediates.</text>
</comment>
<dbReference type="NCBIfam" id="TIGR01127">
    <property type="entry name" value="ilvA_1Cterm"/>
    <property type="match status" value="1"/>
</dbReference>
<dbReference type="EMBL" id="QRDW01000002">
    <property type="protein sequence ID" value="RED52327.1"/>
    <property type="molecule type" value="Genomic_DNA"/>
</dbReference>
<comment type="function">
    <text evidence="6">Catalyzes the anaerobic formation of alpha-ketobutyrate and ammonia from threonine in a two-step reaction. The first step involved a dehydration of threonine and a production of enamine intermediates (aminocrotonate), which tautomerizes to its imine form (iminobutyrate). Both intermediates are unstable and short-lived. The second step is the nonenzymatic hydrolysis of the enamine/imine intermediates to form 2-ketobutyrate and free ammonia. In the low water environment of the cell, the second step is accelerated by RidA.</text>
</comment>
<reference evidence="8 9" key="1">
    <citation type="submission" date="2018-07" db="EMBL/GenBank/DDBJ databases">
        <title>Genomic Encyclopedia of Type Strains, Phase III (KMG-III): the genomes of soil and plant-associated and newly described type strains.</title>
        <authorList>
            <person name="Whitman W."/>
        </authorList>
    </citation>
    <scope>NUCLEOTIDE SEQUENCE [LARGE SCALE GENOMIC DNA]</scope>
    <source>
        <strain evidence="8 9">CECT 8488</strain>
    </source>
</reference>
<evidence type="ECO:0000256" key="2">
    <source>
        <dbReference type="ARBA" id="ARBA00010869"/>
    </source>
</evidence>
<dbReference type="CDD" id="cd04886">
    <property type="entry name" value="ACT_ThrD-II-like"/>
    <property type="match status" value="1"/>
</dbReference>
<dbReference type="GO" id="GO:0000166">
    <property type="term" value="F:nucleotide binding"/>
    <property type="evidence" value="ECO:0007669"/>
    <property type="project" value="UniProtKB-KW"/>
</dbReference>
<dbReference type="NCBIfam" id="NF005600">
    <property type="entry name" value="PRK07334.1"/>
    <property type="match status" value="1"/>
</dbReference>
<dbReference type="InterPro" id="IPR045865">
    <property type="entry name" value="ACT-like_dom_sf"/>
</dbReference>
<organism evidence="8 9">
    <name type="scientific">Aestuariispira insulae</name>
    <dbReference type="NCBI Taxonomy" id="1461337"/>
    <lineage>
        <taxon>Bacteria</taxon>
        <taxon>Pseudomonadati</taxon>
        <taxon>Pseudomonadota</taxon>
        <taxon>Alphaproteobacteria</taxon>
        <taxon>Rhodospirillales</taxon>
        <taxon>Kiloniellaceae</taxon>
        <taxon>Aestuariispira</taxon>
    </lineage>
</organism>
<dbReference type="PROSITE" id="PS51671">
    <property type="entry name" value="ACT"/>
    <property type="match status" value="1"/>
</dbReference>
<dbReference type="InterPro" id="IPR002912">
    <property type="entry name" value="ACT_dom"/>
</dbReference>
<dbReference type="InterPro" id="IPR050147">
    <property type="entry name" value="Ser/Thr_Dehydratase"/>
</dbReference>
<dbReference type="GO" id="GO:0006565">
    <property type="term" value="P:L-serine catabolic process"/>
    <property type="evidence" value="ECO:0007669"/>
    <property type="project" value="TreeGrafter"/>
</dbReference>
<comment type="catalytic activity">
    <reaction evidence="6">
        <text>L-threonine = 2-oxobutanoate + NH4(+)</text>
        <dbReference type="Rhea" id="RHEA:22108"/>
        <dbReference type="ChEBI" id="CHEBI:16763"/>
        <dbReference type="ChEBI" id="CHEBI:28938"/>
        <dbReference type="ChEBI" id="CHEBI:57926"/>
        <dbReference type="EC" id="4.3.1.19"/>
    </reaction>
</comment>
<dbReference type="Proteomes" id="UP000256845">
    <property type="component" value="Unassembled WGS sequence"/>
</dbReference>
<dbReference type="GO" id="GO:0009097">
    <property type="term" value="P:isoleucine biosynthetic process"/>
    <property type="evidence" value="ECO:0007669"/>
    <property type="project" value="TreeGrafter"/>
</dbReference>
<dbReference type="InterPro" id="IPR001926">
    <property type="entry name" value="TrpB-like_PALP"/>
</dbReference>
<gene>
    <name evidence="8" type="ORF">DFP90_102347</name>
</gene>
<accession>A0A3D9HS53</accession>
<dbReference type="PANTHER" id="PTHR48078:SF6">
    <property type="entry name" value="L-THREONINE DEHYDRATASE CATABOLIC TDCB"/>
    <property type="match status" value="1"/>
</dbReference>
<comment type="subunit">
    <text evidence="6">In the native structure, TdcB is in a dimeric form, whereas in the TdcB-AMP complex, it exists in a tetrameric form (dimer of dimers).</text>
</comment>
<evidence type="ECO:0000259" key="7">
    <source>
        <dbReference type="PROSITE" id="PS51671"/>
    </source>
</evidence>
<dbReference type="GO" id="GO:0070689">
    <property type="term" value="P:L-threonine catabolic process to propionate"/>
    <property type="evidence" value="ECO:0007669"/>
    <property type="project" value="UniProtKB-UniPathway"/>
</dbReference>
<dbReference type="UniPathway" id="UPA00052">
    <property type="reaction ID" value="UER00507"/>
</dbReference>
<evidence type="ECO:0000256" key="1">
    <source>
        <dbReference type="ARBA" id="ARBA00001933"/>
    </source>
</evidence>
<evidence type="ECO:0000313" key="8">
    <source>
        <dbReference type="EMBL" id="RED52327.1"/>
    </source>
</evidence>
<dbReference type="GO" id="GO:0030170">
    <property type="term" value="F:pyridoxal phosphate binding"/>
    <property type="evidence" value="ECO:0007669"/>
    <property type="project" value="UniProtKB-ARBA"/>
</dbReference>
<dbReference type="SUPFAM" id="SSF55021">
    <property type="entry name" value="ACT-like"/>
    <property type="match status" value="1"/>
</dbReference>
<dbReference type="Pfam" id="PF01842">
    <property type="entry name" value="ACT"/>
    <property type="match status" value="1"/>
</dbReference>
<feature type="domain" description="ACT" evidence="7">
    <location>
        <begin position="326"/>
        <end position="400"/>
    </location>
</feature>
<dbReference type="InterPro" id="IPR036052">
    <property type="entry name" value="TrpB-like_PALP_sf"/>
</dbReference>
<dbReference type="GO" id="GO:0004794">
    <property type="term" value="F:threonine deaminase activity"/>
    <property type="evidence" value="ECO:0007669"/>
    <property type="project" value="UniProtKB-EC"/>
</dbReference>
<evidence type="ECO:0000256" key="3">
    <source>
        <dbReference type="ARBA" id="ARBA00022898"/>
    </source>
</evidence>
<comment type="caution">
    <text evidence="8">The sequence shown here is derived from an EMBL/GenBank/DDBJ whole genome shotgun (WGS) entry which is preliminary data.</text>
</comment>
<dbReference type="Gene3D" id="3.30.70.260">
    <property type="match status" value="1"/>
</dbReference>
<evidence type="ECO:0000313" key="9">
    <source>
        <dbReference type="Proteomes" id="UP000256845"/>
    </source>
</evidence>
<dbReference type="PANTHER" id="PTHR48078">
    <property type="entry name" value="THREONINE DEHYDRATASE, MITOCHONDRIAL-RELATED"/>
    <property type="match status" value="1"/>
</dbReference>
<dbReference type="InterPro" id="IPR044561">
    <property type="entry name" value="ACT_ThrD-II-like"/>
</dbReference>
<dbReference type="Pfam" id="PF00291">
    <property type="entry name" value="PALP"/>
    <property type="match status" value="1"/>
</dbReference>
<dbReference type="CDD" id="cd01562">
    <property type="entry name" value="Thr-dehyd"/>
    <property type="match status" value="1"/>
</dbReference>
<keyword evidence="4 6" id="KW-0456">Lyase</keyword>
<comment type="pathway">
    <text evidence="6">Amino-acid degradation; L-threonine degradation via propanoate pathway; propanoate from L-threonine: step 1/4.</text>
</comment>
<proteinExistence type="inferred from homology"/>
<evidence type="ECO:0000256" key="4">
    <source>
        <dbReference type="ARBA" id="ARBA00023239"/>
    </source>
</evidence>
<dbReference type="EC" id="4.3.1.19" evidence="6"/>
<keyword evidence="9" id="KW-1185">Reference proteome</keyword>
<evidence type="ECO:0000256" key="5">
    <source>
        <dbReference type="ARBA" id="ARBA00049406"/>
    </source>
</evidence>
<evidence type="ECO:0000256" key="6">
    <source>
        <dbReference type="RuleBase" id="RU363083"/>
    </source>
</evidence>
<protein>
    <recommendedName>
        <fullName evidence="6">L-threonine dehydratase catabolic TdcB</fullName>
        <ecNumber evidence="6">4.3.1.17</ecNumber>
        <ecNumber evidence="6">4.3.1.19</ecNumber>
    </recommendedName>
    <alternativeName>
        <fullName evidence="6">L-serine dehydratase</fullName>
    </alternativeName>
    <alternativeName>
        <fullName evidence="6">Threonine deaminase</fullName>
    </alternativeName>
</protein>
<keyword evidence="3 6" id="KW-0663">Pyridoxal phosphate</keyword>
<name>A0A3D9HS53_9PROT</name>
<dbReference type="EC" id="4.3.1.17" evidence="6"/>
<dbReference type="GO" id="GO:0003941">
    <property type="term" value="F:L-serine ammonia-lyase activity"/>
    <property type="evidence" value="ECO:0007669"/>
    <property type="project" value="UniProtKB-EC"/>
</dbReference>
<dbReference type="Gene3D" id="3.40.50.1100">
    <property type="match status" value="2"/>
</dbReference>
<sequence length="400" mass="42337">MTLTLADIQAAAKAISGSILETRCRPAETLSRITGASIFVKFENRQFTASFKERGALNRLLALSDEERRAGVIAMSAGNHAQGVAYNAARLGIPATIVMPENTPSIKVEHTEDHGATVVLHGAVLAEASDHAMKLAEENGYTFIHPYDDPLVIAGQGTIALEMLAAVPDLEYLVVPIGGGGLISGMAVAAKAINPDIHLIGVQTSLYPSMADILAGREPKVGGSTIAEGIAVKYPGHITREIVRDLVDDIILVEESHLEQAISLLAGVEKTVAEGAGAAGLAAVLKEPARFSGKKTGLVISGGNIDQRLLATVLMRDLVSQGRLTQLRIAMTDRPGELSRVSKLIGELGGNIVELSHQRVFNTLSAKDTSIEVVVETRDKDQLDAIVKGLEEDGFVVGYF</sequence>
<comment type="catalytic activity">
    <reaction evidence="5 6">
        <text>L-serine = pyruvate + NH4(+)</text>
        <dbReference type="Rhea" id="RHEA:19169"/>
        <dbReference type="ChEBI" id="CHEBI:15361"/>
        <dbReference type="ChEBI" id="CHEBI:28938"/>
        <dbReference type="ChEBI" id="CHEBI:33384"/>
        <dbReference type="EC" id="4.3.1.17"/>
    </reaction>
</comment>
<dbReference type="InterPro" id="IPR005789">
    <property type="entry name" value="Thr_deHydtase_catblc"/>
</dbReference>
<dbReference type="AlphaFoldDB" id="A0A3D9HS53"/>
<dbReference type="FunFam" id="3.40.50.1100:FF:000007">
    <property type="entry name" value="L-threonine dehydratase catabolic TdcB"/>
    <property type="match status" value="1"/>
</dbReference>
<comment type="cofactor">
    <cofactor evidence="1 6">
        <name>pyridoxal 5'-phosphate</name>
        <dbReference type="ChEBI" id="CHEBI:597326"/>
    </cofactor>
</comment>
<dbReference type="SUPFAM" id="SSF53686">
    <property type="entry name" value="Tryptophan synthase beta subunit-like PLP-dependent enzymes"/>
    <property type="match status" value="1"/>
</dbReference>
<dbReference type="RefSeq" id="WP_218044613.1">
    <property type="nucleotide sequence ID" value="NZ_QRDW01000002.1"/>
</dbReference>
<dbReference type="FunFam" id="3.40.50.1100:FF:000005">
    <property type="entry name" value="Threonine dehydratase catabolic"/>
    <property type="match status" value="1"/>
</dbReference>